<dbReference type="GO" id="GO:0005576">
    <property type="term" value="C:extracellular region"/>
    <property type="evidence" value="ECO:0007669"/>
    <property type="project" value="InterPro"/>
</dbReference>
<accession>A0A1D1V894</accession>
<feature type="chain" id="PRO_5008898160" description="Chitin-binding type-2 domain-containing protein" evidence="2">
    <location>
        <begin position="17"/>
        <end position="202"/>
    </location>
</feature>
<comment type="caution">
    <text evidence="4">The sequence shown here is derived from an EMBL/GenBank/DDBJ whole genome shotgun (WGS) entry which is preliminary data.</text>
</comment>
<protein>
    <recommendedName>
        <fullName evidence="3">Chitin-binding type-2 domain-containing protein</fullName>
    </recommendedName>
</protein>
<dbReference type="STRING" id="947166.A0A1D1V894"/>
<evidence type="ECO:0000313" key="5">
    <source>
        <dbReference type="Proteomes" id="UP000186922"/>
    </source>
</evidence>
<dbReference type="PROSITE" id="PS50940">
    <property type="entry name" value="CHIT_BIND_II"/>
    <property type="match status" value="1"/>
</dbReference>
<dbReference type="PROSITE" id="PS51257">
    <property type="entry name" value="PROKAR_LIPOPROTEIN"/>
    <property type="match status" value="1"/>
</dbReference>
<dbReference type="InterPro" id="IPR002557">
    <property type="entry name" value="Chitin-bd_dom"/>
</dbReference>
<feature type="domain" description="Chitin-binding type-2" evidence="3">
    <location>
        <begin position="66"/>
        <end position="125"/>
    </location>
</feature>
<dbReference type="EMBL" id="BDGG01000003">
    <property type="protein sequence ID" value="GAU95053.1"/>
    <property type="molecule type" value="Genomic_DNA"/>
</dbReference>
<dbReference type="SMART" id="SM00494">
    <property type="entry name" value="ChtBD2"/>
    <property type="match status" value="1"/>
</dbReference>
<evidence type="ECO:0000259" key="3">
    <source>
        <dbReference type="PROSITE" id="PS50940"/>
    </source>
</evidence>
<dbReference type="Gene3D" id="2.170.140.10">
    <property type="entry name" value="Chitin binding domain"/>
    <property type="match status" value="1"/>
</dbReference>
<feature type="signal peptide" evidence="2">
    <location>
        <begin position="1"/>
        <end position="16"/>
    </location>
</feature>
<reference evidence="4 5" key="1">
    <citation type="journal article" date="2016" name="Nat. Commun.">
        <title>Extremotolerant tardigrade genome and improved radiotolerance of human cultured cells by tardigrade-unique protein.</title>
        <authorList>
            <person name="Hashimoto T."/>
            <person name="Horikawa D.D."/>
            <person name="Saito Y."/>
            <person name="Kuwahara H."/>
            <person name="Kozuka-Hata H."/>
            <person name="Shin-I T."/>
            <person name="Minakuchi Y."/>
            <person name="Ohishi K."/>
            <person name="Motoyama A."/>
            <person name="Aizu T."/>
            <person name="Enomoto A."/>
            <person name="Kondo K."/>
            <person name="Tanaka S."/>
            <person name="Hara Y."/>
            <person name="Koshikawa S."/>
            <person name="Sagara H."/>
            <person name="Miura T."/>
            <person name="Yokobori S."/>
            <person name="Miyagawa K."/>
            <person name="Suzuki Y."/>
            <person name="Kubo T."/>
            <person name="Oyama M."/>
            <person name="Kohara Y."/>
            <person name="Fujiyama A."/>
            <person name="Arakawa K."/>
            <person name="Katayama T."/>
            <person name="Toyoda A."/>
            <person name="Kunieda T."/>
        </authorList>
    </citation>
    <scope>NUCLEOTIDE SEQUENCE [LARGE SCALE GENOMIC DNA]</scope>
    <source>
        <strain evidence="4 5">YOKOZUNA-1</strain>
    </source>
</reference>
<keyword evidence="5" id="KW-1185">Reference proteome</keyword>
<dbReference type="AlphaFoldDB" id="A0A1D1V894"/>
<evidence type="ECO:0000256" key="1">
    <source>
        <dbReference type="SAM" id="MobiDB-lite"/>
    </source>
</evidence>
<dbReference type="PANTHER" id="PTHR22933:SF42">
    <property type="entry name" value="FI18455P1-RELATED"/>
    <property type="match status" value="1"/>
</dbReference>
<dbReference type="GO" id="GO:0008061">
    <property type="term" value="F:chitin binding"/>
    <property type="evidence" value="ECO:0007669"/>
    <property type="project" value="InterPro"/>
</dbReference>
<sequence>MKCLIVLSALVAVACAANGDQNPKVWDALDKLRGKSPLQTDEIQQIYANAQPGQDFPVLSEIPQSNIDCAQFKQPGFYADDSSQCQVFHRCDVNGNLTSYLCPNMTVFNQITLICDWFWNVDCSQSKQFQDYANSRLYTEGKVLLDNQDDYELKAATGAVQSSASKSQRSKTKTKASGSASSSSRFSSRSSEQSVEESSEQQ</sequence>
<name>A0A1D1V894_RAMVA</name>
<dbReference type="InterPro" id="IPR052976">
    <property type="entry name" value="Scoloptoxin-like"/>
</dbReference>
<keyword evidence="2" id="KW-0732">Signal</keyword>
<dbReference type="OrthoDB" id="6428908at2759"/>
<dbReference type="Proteomes" id="UP000186922">
    <property type="component" value="Unassembled WGS sequence"/>
</dbReference>
<feature type="compositionally biased region" description="Low complexity" evidence="1">
    <location>
        <begin position="177"/>
        <end position="193"/>
    </location>
</feature>
<dbReference type="SUPFAM" id="SSF57625">
    <property type="entry name" value="Invertebrate chitin-binding proteins"/>
    <property type="match status" value="1"/>
</dbReference>
<evidence type="ECO:0000256" key="2">
    <source>
        <dbReference type="SAM" id="SignalP"/>
    </source>
</evidence>
<organism evidence="4 5">
    <name type="scientific">Ramazzottius varieornatus</name>
    <name type="common">Water bear</name>
    <name type="synonym">Tardigrade</name>
    <dbReference type="NCBI Taxonomy" id="947166"/>
    <lineage>
        <taxon>Eukaryota</taxon>
        <taxon>Metazoa</taxon>
        <taxon>Ecdysozoa</taxon>
        <taxon>Tardigrada</taxon>
        <taxon>Eutardigrada</taxon>
        <taxon>Parachela</taxon>
        <taxon>Hypsibioidea</taxon>
        <taxon>Ramazzottiidae</taxon>
        <taxon>Ramazzottius</taxon>
    </lineage>
</organism>
<feature type="region of interest" description="Disordered" evidence="1">
    <location>
        <begin position="157"/>
        <end position="202"/>
    </location>
</feature>
<dbReference type="Pfam" id="PF01607">
    <property type="entry name" value="CBM_14"/>
    <property type="match status" value="1"/>
</dbReference>
<proteinExistence type="predicted"/>
<gene>
    <name evidence="4" type="primary">RvY_06734-1</name>
    <name evidence="4" type="synonym">RvY_06734.1</name>
    <name evidence="4" type="ORF">RvY_06734</name>
</gene>
<evidence type="ECO:0000313" key="4">
    <source>
        <dbReference type="EMBL" id="GAU95053.1"/>
    </source>
</evidence>
<dbReference type="PANTHER" id="PTHR22933">
    <property type="entry name" value="FI18007P1-RELATED"/>
    <property type="match status" value="1"/>
</dbReference>
<dbReference type="InterPro" id="IPR036508">
    <property type="entry name" value="Chitin-bd_dom_sf"/>
</dbReference>